<evidence type="ECO:0000259" key="7">
    <source>
        <dbReference type="PROSITE" id="PS50885"/>
    </source>
</evidence>
<evidence type="ECO:0000313" key="9">
    <source>
        <dbReference type="Proteomes" id="UP001157961"/>
    </source>
</evidence>
<proteinExistence type="inferred from homology"/>
<name>A0ABY1NDE6_9RHOB</name>
<dbReference type="CDD" id="cd11386">
    <property type="entry name" value="MCP_signal"/>
    <property type="match status" value="1"/>
</dbReference>
<evidence type="ECO:0000313" key="8">
    <source>
        <dbReference type="EMBL" id="SMP06531.1"/>
    </source>
</evidence>
<keyword evidence="5" id="KW-0472">Membrane</keyword>
<evidence type="ECO:0000256" key="3">
    <source>
        <dbReference type="PROSITE-ProRule" id="PRU00284"/>
    </source>
</evidence>
<keyword evidence="5" id="KW-1133">Transmembrane helix</keyword>
<dbReference type="InterPro" id="IPR013587">
    <property type="entry name" value="Nitrate/nitrite_sensing"/>
</dbReference>
<comment type="caution">
    <text evidence="8">The sequence shown here is derived from an EMBL/GenBank/DDBJ whole genome shotgun (WGS) entry which is preliminary data.</text>
</comment>
<evidence type="ECO:0000259" key="6">
    <source>
        <dbReference type="PROSITE" id="PS50111"/>
    </source>
</evidence>
<accession>A0ABY1NDE6</accession>
<keyword evidence="3" id="KW-0807">Transducer</keyword>
<sequence length="692" mass="73885">MTLKSQILALIIIPLVALAAIGSLKARNDWTRLTNAEATQVITEDSVALLEVVHHLQVERGLSAVHITAADQGTMSDLRATRALADTAAQKVPPSAVHILKHLTPLETLRADVTDRKIQPGEMGAGYSGMIAKVLSDVSDLLLHQNNAELSQISSGLVNLSYAKEAAGQQRAAGSGAFGQQTFNLAAFRWFTRTGAVERQLLDIADLSLASHFTNLDIRAGLAPTGLPGIREEVLNTGPGHLAPNYTSKDWFDRSTRWVSSLRGVENTVSDKMIDIAIAEARNARNSLILTLAVSAACLLCSAGIGWRLIATFTSQFSALQEDLDKLAHKEFDFVPANLESRAEVGGLSRSMEKTRLALAQAEDQLRQIEETRIADRGAFVSSLEDGLAHLARGELDCTIEQLFAEEYESLRNSFNESLEHLQTTIQLVTTTADSINVGAAEISQSADHLSRRTESQAATLEETAAALEELTTSVQASANSARSVENAMSEAREQAQSSGEVVQKAVTAMTTIEESSTQIAQIIGVIDDIAFQTNLLALNAGVEAARAGDHGRGFAVVASEVRALAQKSADAATEIKSLISESTRQVQDGVALVGDTGTSITNIVDRVNDISKLISGIASGTVEQATGLHEINGNVHQLDEVTQKNAAMVEESTAAGHLLHADANKLAELMSQFRVDATTSDANAEEFRQAS</sequence>
<feature type="domain" description="HAMP" evidence="7">
    <location>
        <begin position="381"/>
        <end position="427"/>
    </location>
</feature>
<dbReference type="RefSeq" id="WP_283424494.1">
    <property type="nucleotide sequence ID" value="NZ_FXTY01000001.1"/>
</dbReference>
<organism evidence="8 9">
    <name type="scientific">Shimia sagamensis</name>
    <dbReference type="NCBI Taxonomy" id="1566352"/>
    <lineage>
        <taxon>Bacteria</taxon>
        <taxon>Pseudomonadati</taxon>
        <taxon>Pseudomonadota</taxon>
        <taxon>Alphaproteobacteria</taxon>
        <taxon>Rhodobacterales</taxon>
        <taxon>Roseobacteraceae</taxon>
    </lineage>
</organism>
<evidence type="ECO:0000256" key="1">
    <source>
        <dbReference type="ARBA" id="ARBA00022500"/>
    </source>
</evidence>
<dbReference type="SMART" id="SM00283">
    <property type="entry name" value="MA"/>
    <property type="match status" value="1"/>
</dbReference>
<evidence type="ECO:0000256" key="2">
    <source>
        <dbReference type="ARBA" id="ARBA00029447"/>
    </source>
</evidence>
<dbReference type="InterPro" id="IPR004089">
    <property type="entry name" value="MCPsignal_dom"/>
</dbReference>
<keyword evidence="5" id="KW-0812">Transmembrane</keyword>
<comment type="similarity">
    <text evidence="2">Belongs to the methyl-accepting chemotaxis (MCP) protein family.</text>
</comment>
<protein>
    <submittedName>
        <fullName evidence="8">Methyl-accepting chemotaxis protein</fullName>
    </submittedName>
</protein>
<dbReference type="Pfam" id="PF00015">
    <property type="entry name" value="MCPsignal"/>
    <property type="match status" value="1"/>
</dbReference>
<evidence type="ECO:0000256" key="4">
    <source>
        <dbReference type="SAM" id="MobiDB-lite"/>
    </source>
</evidence>
<dbReference type="Gene3D" id="6.10.340.10">
    <property type="match status" value="1"/>
</dbReference>
<dbReference type="Pfam" id="PF08376">
    <property type="entry name" value="NIT"/>
    <property type="match status" value="1"/>
</dbReference>
<dbReference type="PANTHER" id="PTHR43531:SF11">
    <property type="entry name" value="METHYL-ACCEPTING CHEMOTAXIS PROTEIN 3"/>
    <property type="match status" value="1"/>
</dbReference>
<dbReference type="InterPro" id="IPR003660">
    <property type="entry name" value="HAMP_dom"/>
</dbReference>
<dbReference type="Gene3D" id="1.10.287.950">
    <property type="entry name" value="Methyl-accepting chemotaxis protein"/>
    <property type="match status" value="1"/>
</dbReference>
<dbReference type="EMBL" id="FXTY01000001">
    <property type="protein sequence ID" value="SMP06531.1"/>
    <property type="molecule type" value="Genomic_DNA"/>
</dbReference>
<dbReference type="PROSITE" id="PS50885">
    <property type="entry name" value="HAMP"/>
    <property type="match status" value="1"/>
</dbReference>
<reference evidence="8 9" key="1">
    <citation type="submission" date="2017-05" db="EMBL/GenBank/DDBJ databases">
        <authorList>
            <person name="Varghese N."/>
            <person name="Submissions S."/>
        </authorList>
    </citation>
    <scope>NUCLEOTIDE SEQUENCE [LARGE SCALE GENOMIC DNA]</scope>
    <source>
        <strain evidence="8 9">DSM 29734</strain>
    </source>
</reference>
<feature type="domain" description="Methyl-accepting transducer" evidence="6">
    <location>
        <begin position="432"/>
        <end position="661"/>
    </location>
</feature>
<evidence type="ECO:0000256" key="5">
    <source>
        <dbReference type="SAM" id="Phobius"/>
    </source>
</evidence>
<dbReference type="PROSITE" id="PS50111">
    <property type="entry name" value="CHEMOTAXIS_TRANSDUC_2"/>
    <property type="match status" value="1"/>
</dbReference>
<keyword evidence="1" id="KW-0145">Chemotaxis</keyword>
<dbReference type="PANTHER" id="PTHR43531">
    <property type="entry name" value="PROTEIN ICFG"/>
    <property type="match status" value="1"/>
</dbReference>
<dbReference type="SUPFAM" id="SSF58104">
    <property type="entry name" value="Methyl-accepting chemotaxis protein (MCP) signaling domain"/>
    <property type="match status" value="1"/>
</dbReference>
<dbReference type="Proteomes" id="UP001157961">
    <property type="component" value="Unassembled WGS sequence"/>
</dbReference>
<keyword evidence="9" id="KW-1185">Reference proteome</keyword>
<gene>
    <name evidence="8" type="ORF">SAMN06265373_101647</name>
</gene>
<dbReference type="InterPro" id="IPR051310">
    <property type="entry name" value="MCP_chemotaxis"/>
</dbReference>
<feature type="transmembrane region" description="Helical" evidence="5">
    <location>
        <begin position="288"/>
        <end position="310"/>
    </location>
</feature>
<feature type="region of interest" description="Disordered" evidence="4">
    <location>
        <begin position="478"/>
        <end position="499"/>
    </location>
</feature>